<reference evidence="2" key="2">
    <citation type="submission" date="2016-11" db="EMBL/GenBank/DDBJ databases">
        <authorList>
            <person name="Jaros S."/>
            <person name="Januszkiewicz K."/>
            <person name="Wedrychowicz H."/>
        </authorList>
    </citation>
    <scope>NUCLEOTIDE SEQUENCE [LARGE SCALE GENOMIC DNA]</scope>
    <source>
        <strain evidence="2">UWOS</strain>
    </source>
</reference>
<dbReference type="RefSeq" id="WP_143159323.1">
    <property type="nucleotide sequence ID" value="NZ_FRAW01000005.1"/>
</dbReference>
<evidence type="ECO:0000256" key="1">
    <source>
        <dbReference type="SAM" id="MobiDB-lite"/>
    </source>
</evidence>
<dbReference type="STRING" id="28122.SAMN02745108_00187"/>
<feature type="region of interest" description="Disordered" evidence="1">
    <location>
        <begin position="109"/>
        <end position="129"/>
    </location>
</feature>
<sequence length="129" mass="15147">MPFLPFYALQRLHATVSFRKGIGLVLFLFLSSCVVQSDLPTVYSEQRCFYTPEGVYRCKVCYGSECRGQSSETFCYLAADSTVFCETYRPHYAPQVEWQFHYHHHYLPPPPRRHRGRPDDYPPPPPPRR</sequence>
<gene>
    <name evidence="3" type="ORF">SAMN02745108_00187</name>
    <name evidence="2" type="ORF">SAMN05720469_10537</name>
</gene>
<protein>
    <submittedName>
        <fullName evidence="2">Uncharacterized protein</fullName>
    </submittedName>
</protein>
<dbReference type="Proteomes" id="UP000190449">
    <property type="component" value="Unassembled WGS sequence"/>
</dbReference>
<evidence type="ECO:0000313" key="5">
    <source>
        <dbReference type="Proteomes" id="UP000190449"/>
    </source>
</evidence>
<reference evidence="3 5" key="3">
    <citation type="submission" date="2017-02" db="EMBL/GenBank/DDBJ databases">
        <authorList>
            <person name="Peterson S.W."/>
        </authorList>
    </citation>
    <scope>NUCLEOTIDE SEQUENCE [LARGE SCALE GENOMIC DNA]</scope>
    <source>
        <strain evidence="3 5">ATCC 43854</strain>
    </source>
</reference>
<evidence type="ECO:0000313" key="3">
    <source>
        <dbReference type="EMBL" id="SJZ34795.1"/>
    </source>
</evidence>
<accession>A0A1T4JXQ8</accession>
<dbReference type="AlphaFoldDB" id="A0A1M6S506"/>
<proteinExistence type="predicted"/>
<keyword evidence="4" id="KW-1185">Reference proteome</keyword>
<accession>A0A1M6S506</accession>
<evidence type="ECO:0000313" key="4">
    <source>
        <dbReference type="Proteomes" id="UP000184275"/>
    </source>
</evidence>
<evidence type="ECO:0000313" key="2">
    <source>
        <dbReference type="EMBL" id="SHK39761.1"/>
    </source>
</evidence>
<organism evidence="2 4">
    <name type="scientific">Fibrobacter intestinalis</name>
    <dbReference type="NCBI Taxonomy" id="28122"/>
    <lineage>
        <taxon>Bacteria</taxon>
        <taxon>Pseudomonadati</taxon>
        <taxon>Fibrobacterota</taxon>
        <taxon>Fibrobacteria</taxon>
        <taxon>Fibrobacterales</taxon>
        <taxon>Fibrobacteraceae</taxon>
        <taxon>Fibrobacter</taxon>
    </lineage>
</organism>
<dbReference type="EMBL" id="FUWU01000002">
    <property type="protein sequence ID" value="SJZ34795.1"/>
    <property type="molecule type" value="Genomic_DNA"/>
</dbReference>
<reference evidence="4" key="1">
    <citation type="submission" date="2016-11" db="EMBL/GenBank/DDBJ databases">
        <authorList>
            <person name="Varghese N."/>
            <person name="Submissions S."/>
        </authorList>
    </citation>
    <scope>NUCLEOTIDE SEQUENCE [LARGE SCALE GENOMIC DNA]</scope>
    <source>
        <strain evidence="4">UWOS</strain>
    </source>
</reference>
<name>A0A1M6S506_9BACT</name>
<dbReference type="EMBL" id="FRAW01000005">
    <property type="protein sequence ID" value="SHK39761.1"/>
    <property type="molecule type" value="Genomic_DNA"/>
</dbReference>
<dbReference type="Proteomes" id="UP000184275">
    <property type="component" value="Unassembled WGS sequence"/>
</dbReference>